<evidence type="ECO:0000256" key="1">
    <source>
        <dbReference type="SAM" id="Coils"/>
    </source>
</evidence>
<gene>
    <name evidence="2" type="ORF">GM51_15870</name>
</gene>
<evidence type="ECO:0000313" key="2">
    <source>
        <dbReference type="EMBL" id="KGA15011.1"/>
    </source>
</evidence>
<dbReference type="EMBL" id="JNSL01000128">
    <property type="protein sequence ID" value="KGA15011.1"/>
    <property type="molecule type" value="Genomic_DNA"/>
</dbReference>
<keyword evidence="1" id="KW-0175">Coiled coil</keyword>
<name>A0A094QKQ3_9ZZZZ</name>
<dbReference type="AlphaFoldDB" id="A0A094QKQ3"/>
<accession>A0A094QKQ3</accession>
<reference evidence="2" key="1">
    <citation type="submission" date="2014-06" db="EMBL/GenBank/DDBJ databases">
        <title>Key roles for freshwater Actinobacteria revealed by deep metagenomic sequencing.</title>
        <authorList>
            <person name="Ghai R."/>
            <person name="Mizuno C.M."/>
            <person name="Picazo A."/>
            <person name="Camacho A."/>
            <person name="Rodriguez-Valera F."/>
        </authorList>
    </citation>
    <scope>NUCLEOTIDE SEQUENCE</scope>
</reference>
<organism evidence="2">
    <name type="scientific">freshwater metagenome</name>
    <dbReference type="NCBI Taxonomy" id="449393"/>
    <lineage>
        <taxon>unclassified sequences</taxon>
        <taxon>metagenomes</taxon>
        <taxon>ecological metagenomes</taxon>
    </lineage>
</organism>
<sequence>MEVSMFRKVLVVLGTAALVASTITAVPASAATKISNGVACKKAGATTKVKGSTYRCAKNAFVKNAKLTWLSVDCVTTTNTYLKGRANLPKIKLATDSTIAKLDADIQKQAAEVENAKKLIPEFQAKIDTITAQLVVLRADTANLTKNKKTIDAFASAVRNYDVAIKAYTTVGKQNERSLKTRELALTQYTNSQADVKANLDLAKLVCRKGL</sequence>
<proteinExistence type="predicted"/>
<feature type="coiled-coil region" evidence="1">
    <location>
        <begin position="99"/>
        <end position="126"/>
    </location>
</feature>
<protein>
    <submittedName>
        <fullName evidence="2">Uncharacterized protein</fullName>
    </submittedName>
</protein>
<comment type="caution">
    <text evidence="2">The sequence shown here is derived from an EMBL/GenBank/DDBJ whole genome shotgun (WGS) entry which is preliminary data.</text>
</comment>